<reference evidence="1 2" key="1">
    <citation type="submission" date="2018-03" db="EMBL/GenBank/DDBJ databases">
        <title>The ancient ancestry and fast evolution of plastids.</title>
        <authorList>
            <person name="Moore K.R."/>
            <person name="Magnabosco C."/>
            <person name="Momper L."/>
            <person name="Gold D.A."/>
            <person name="Bosak T."/>
            <person name="Fournier G.P."/>
        </authorList>
    </citation>
    <scope>NUCLEOTIDE SEQUENCE [LARGE SCALE GENOMIC DNA]</scope>
    <source>
        <strain evidence="1 2">CCALA 016</strain>
    </source>
</reference>
<accession>A0A2T1LR09</accession>
<dbReference type="OrthoDB" id="9155116at2"/>
<evidence type="ECO:0000313" key="1">
    <source>
        <dbReference type="EMBL" id="PSF30441.1"/>
    </source>
</evidence>
<sequence length="48" mass="5764">MSKPEIFVTFRLTQAEKDLLKQYCEQASRNQTDVLRELVRSLHRRLKS</sequence>
<gene>
    <name evidence="1" type="ORF">C7H19_23880</name>
</gene>
<organism evidence="1 2">
    <name type="scientific">Aphanothece hegewaldii CCALA 016</name>
    <dbReference type="NCBI Taxonomy" id="2107694"/>
    <lineage>
        <taxon>Bacteria</taxon>
        <taxon>Bacillati</taxon>
        <taxon>Cyanobacteriota</taxon>
        <taxon>Cyanophyceae</taxon>
        <taxon>Oscillatoriophycideae</taxon>
        <taxon>Chroococcales</taxon>
        <taxon>Aphanothecaceae</taxon>
        <taxon>Aphanothece</taxon>
    </lineage>
</organism>
<dbReference type="Proteomes" id="UP000239001">
    <property type="component" value="Unassembled WGS sequence"/>
</dbReference>
<dbReference type="EMBL" id="PXOH01000056">
    <property type="protein sequence ID" value="PSF30441.1"/>
    <property type="molecule type" value="Genomic_DNA"/>
</dbReference>
<dbReference type="AlphaFoldDB" id="A0A2T1LR09"/>
<reference evidence="1 2" key="2">
    <citation type="submission" date="2018-03" db="EMBL/GenBank/DDBJ databases">
        <authorList>
            <person name="Keele B.F."/>
        </authorList>
    </citation>
    <scope>NUCLEOTIDE SEQUENCE [LARGE SCALE GENOMIC DNA]</scope>
    <source>
        <strain evidence="1 2">CCALA 016</strain>
    </source>
</reference>
<dbReference type="GO" id="GO:0006355">
    <property type="term" value="P:regulation of DNA-templated transcription"/>
    <property type="evidence" value="ECO:0007669"/>
    <property type="project" value="InterPro"/>
</dbReference>
<keyword evidence="2" id="KW-1185">Reference proteome</keyword>
<protein>
    <submittedName>
        <fullName evidence="1">CopG family transcriptional regulator</fullName>
    </submittedName>
</protein>
<evidence type="ECO:0000313" key="2">
    <source>
        <dbReference type="Proteomes" id="UP000239001"/>
    </source>
</evidence>
<name>A0A2T1LR09_9CHRO</name>
<proteinExistence type="predicted"/>
<dbReference type="InterPro" id="IPR010985">
    <property type="entry name" value="Ribbon_hlx_hlx"/>
</dbReference>
<dbReference type="SUPFAM" id="SSF47598">
    <property type="entry name" value="Ribbon-helix-helix"/>
    <property type="match status" value="1"/>
</dbReference>
<comment type="caution">
    <text evidence="1">The sequence shown here is derived from an EMBL/GenBank/DDBJ whole genome shotgun (WGS) entry which is preliminary data.</text>
</comment>